<dbReference type="Proteomes" id="UP001176941">
    <property type="component" value="Unassembled WGS sequence"/>
</dbReference>
<evidence type="ECO:0000256" key="1">
    <source>
        <dbReference type="SAM" id="MobiDB-lite"/>
    </source>
</evidence>
<name>A0ABN8XP48_RANTA</name>
<organism evidence="2 3">
    <name type="scientific">Rangifer tarandus platyrhynchus</name>
    <name type="common">Svalbard reindeer</name>
    <dbReference type="NCBI Taxonomy" id="3082113"/>
    <lineage>
        <taxon>Eukaryota</taxon>
        <taxon>Metazoa</taxon>
        <taxon>Chordata</taxon>
        <taxon>Craniata</taxon>
        <taxon>Vertebrata</taxon>
        <taxon>Euteleostomi</taxon>
        <taxon>Mammalia</taxon>
        <taxon>Eutheria</taxon>
        <taxon>Laurasiatheria</taxon>
        <taxon>Artiodactyla</taxon>
        <taxon>Ruminantia</taxon>
        <taxon>Pecora</taxon>
        <taxon>Cervidae</taxon>
        <taxon>Odocoileinae</taxon>
        <taxon>Rangifer</taxon>
    </lineage>
</organism>
<gene>
    <name evidence="2" type="ORF">MRATA1EN1_LOCUS30974</name>
</gene>
<evidence type="ECO:0000313" key="2">
    <source>
        <dbReference type="EMBL" id="CAI9149356.1"/>
    </source>
</evidence>
<reference evidence="2" key="1">
    <citation type="submission" date="2023-04" db="EMBL/GenBank/DDBJ databases">
        <authorList>
            <consortium name="ELIXIR-Norway"/>
        </authorList>
    </citation>
    <scope>NUCLEOTIDE SEQUENCE [LARGE SCALE GENOMIC DNA]</scope>
</reference>
<comment type="caution">
    <text evidence="2">The sequence shown here is derived from an EMBL/GenBank/DDBJ whole genome shotgun (WGS) entry which is preliminary data.</text>
</comment>
<keyword evidence="3" id="KW-1185">Reference proteome</keyword>
<dbReference type="EMBL" id="CATKSN020000250">
    <property type="protein sequence ID" value="CAI9149356.1"/>
    <property type="molecule type" value="Genomic_DNA"/>
</dbReference>
<feature type="region of interest" description="Disordered" evidence="1">
    <location>
        <begin position="26"/>
        <end position="48"/>
    </location>
</feature>
<sequence length="102" mass="11340">MRISRFRTKVASRCRRLQRLPDGCERARKPVSTSSQSHQRDVYASGTHIRASAPRSGYSARAAVTSTISCYQGTRVSRAAHTPPPYLLLLAAAENCVNHRRT</sequence>
<protein>
    <submittedName>
        <fullName evidence="2">Uncharacterized protein</fullName>
    </submittedName>
</protein>
<proteinExistence type="predicted"/>
<evidence type="ECO:0000313" key="3">
    <source>
        <dbReference type="Proteomes" id="UP001176941"/>
    </source>
</evidence>
<accession>A0ABN8XP48</accession>